<dbReference type="Proteomes" id="UP000007575">
    <property type="component" value="Plasmid P4"/>
</dbReference>
<geneLocation type="plasmid" evidence="2 3">
    <name>P4</name>
</geneLocation>
<evidence type="ECO:0000313" key="3">
    <source>
        <dbReference type="Proteomes" id="UP000007575"/>
    </source>
</evidence>
<keyword evidence="3" id="KW-1185">Reference proteome</keyword>
<dbReference type="KEGG" id="dgo:DGo_PD0026"/>
<dbReference type="PATRIC" id="fig|745776.4.peg.4011"/>
<accession>H8H3K3</accession>
<dbReference type="HOGENOM" id="CLU_538315_0_0_0"/>
<organism evidence="2 3">
    <name type="scientific">Deinococcus gobiensis (strain DSM 21396 / JCM 16679 / CGMCC 1.7299 / I-0)</name>
    <dbReference type="NCBI Taxonomy" id="745776"/>
    <lineage>
        <taxon>Bacteria</taxon>
        <taxon>Thermotogati</taxon>
        <taxon>Deinococcota</taxon>
        <taxon>Deinococci</taxon>
        <taxon>Deinococcales</taxon>
        <taxon>Deinococcaceae</taxon>
        <taxon>Deinococcus</taxon>
    </lineage>
</organism>
<evidence type="ECO:0000313" key="2">
    <source>
        <dbReference type="EMBL" id="AFD28100.1"/>
    </source>
</evidence>
<sequence>MSSQAVITSQQRRSAPQTPVPAPALHKTPVTLPPGLNAQEKTDAGLIGRVLDTTPKFAEFVANQAATGQISGKQLNDLAYLAKQGQMHGRTDRQVITSLGKAMNGMQPSVQKMFWQEFGRGLLQDTGHNLKEFGVGAYGAGEEVVTGVAHAARHPVATARGVGTAITNGVTVGRKEVQLVGQAIGLGSGNAQAARNQLRQQANAAGQYVTGIAADPRKIGAVTFNAATSVLPLPGARAAGALTARAGATGAGKAALELLKPTLLKAGETVSLGRGLTGKISSLITGKDGKQYAYVMTAGGQRKVLANSLASPSKLPSNQQTGYAHSFDNLTDRQSTRYGVNYFNTNQLRRTMSRTETGRKVVGAADSGQIDLTFSTQSWERGLEGRSYGNRAVVYIPETQNGTKLTIMDRSSGVPTVDRRISGYDHTAAVGVHEGLHAMGIAGSKRAEALVRLAELELHGIPIDRKAIRQILSEINSAKNERGEGVYSGLPWQQGLTIPEFPNARF</sequence>
<proteinExistence type="predicted"/>
<gene>
    <name evidence="2" type="ordered locus">DGo_PD0026</name>
</gene>
<evidence type="ECO:0000256" key="1">
    <source>
        <dbReference type="SAM" id="MobiDB-lite"/>
    </source>
</evidence>
<reference evidence="2 3" key="1">
    <citation type="journal article" date="2012" name="PLoS ONE">
        <title>Genome sequence and transcriptome analysis of the radioresistant bacterium Deinococcus gobiensis: insights into the extreme environmental adaptations.</title>
        <authorList>
            <person name="Yuan M."/>
            <person name="Chen M."/>
            <person name="Zhang W."/>
            <person name="Lu W."/>
            <person name="Wang J."/>
            <person name="Yang M."/>
            <person name="Zhao P."/>
            <person name="Tang R."/>
            <person name="Li X."/>
            <person name="Hao Y."/>
            <person name="Zhou Z."/>
            <person name="Zhan Y."/>
            <person name="Yu H."/>
            <person name="Teng C."/>
            <person name="Yan Y."/>
            <person name="Ping S."/>
            <person name="Wang Y."/>
            <person name="Lin M."/>
        </authorList>
    </citation>
    <scope>NUCLEOTIDE SEQUENCE [LARGE SCALE GENOMIC DNA]</scope>
    <source>
        <strain evidence="3">DSM 21396 / JCM 16679 / CGMCC 1.7299 / I-0</strain>
        <plasmid evidence="2">P4</plasmid>
    </source>
</reference>
<keyword evidence="2" id="KW-0614">Plasmid</keyword>
<dbReference type="EMBL" id="CP002195">
    <property type="protein sequence ID" value="AFD28100.1"/>
    <property type="molecule type" value="Genomic_DNA"/>
</dbReference>
<protein>
    <submittedName>
        <fullName evidence="2">Uncharacterized protein</fullName>
    </submittedName>
</protein>
<dbReference type="AlphaFoldDB" id="H8H3K3"/>
<feature type="compositionally biased region" description="Polar residues" evidence="1">
    <location>
        <begin position="1"/>
        <end position="17"/>
    </location>
</feature>
<feature type="region of interest" description="Disordered" evidence="1">
    <location>
        <begin position="1"/>
        <end position="35"/>
    </location>
</feature>
<name>H8H3K3_DEIGI</name>